<evidence type="ECO:0000259" key="12">
    <source>
        <dbReference type="Pfam" id="PF02878"/>
    </source>
</evidence>
<dbReference type="Gene3D" id="3.40.120.10">
    <property type="entry name" value="Alpha-D-Glucose-1,6-Bisphosphate, subunit A, domain 3"/>
    <property type="match status" value="3"/>
</dbReference>
<evidence type="ECO:0000256" key="9">
    <source>
        <dbReference type="RuleBase" id="RU004326"/>
    </source>
</evidence>
<dbReference type="PANTHER" id="PTHR42946">
    <property type="entry name" value="PHOSPHOHEXOSE MUTASE"/>
    <property type="match status" value="1"/>
</dbReference>
<reference evidence="15" key="1">
    <citation type="submission" date="2020-10" db="EMBL/GenBank/DDBJ databases">
        <title>An improved Amphimedon queenslandica hologenome assembly reveals how three proteobacterial symbionts can extend the metabolic phenotypic of their marine sponge host.</title>
        <authorList>
            <person name="Degnan B."/>
            <person name="Degnan S."/>
            <person name="Xiang X."/>
        </authorList>
    </citation>
    <scope>NUCLEOTIDE SEQUENCE</scope>
    <source>
        <strain evidence="15">AqS2</strain>
    </source>
</reference>
<dbReference type="Gene3D" id="3.30.310.50">
    <property type="entry name" value="Alpha-D-phosphohexomutase, C-terminal domain"/>
    <property type="match status" value="1"/>
</dbReference>
<dbReference type="PANTHER" id="PTHR42946:SF1">
    <property type="entry name" value="PHOSPHOGLUCOMUTASE (ALPHA-D-GLUCOSE-1,6-BISPHOSPHATE-DEPENDENT)"/>
    <property type="match status" value="1"/>
</dbReference>
<evidence type="ECO:0000259" key="14">
    <source>
        <dbReference type="Pfam" id="PF02880"/>
    </source>
</evidence>
<comment type="function">
    <text evidence="8 10">Catalyzes the conversion of glucosamine-6-phosphate to glucosamine-1-phosphate.</text>
</comment>
<feature type="domain" description="Alpha-D-phosphohexomutase C-terminal" evidence="11">
    <location>
        <begin position="401"/>
        <end position="433"/>
    </location>
</feature>
<proteinExistence type="inferred from homology"/>
<keyword evidence="4 8" id="KW-0460">Magnesium</keyword>
<dbReference type="Pfam" id="PF02879">
    <property type="entry name" value="PGM_PMM_II"/>
    <property type="match status" value="1"/>
</dbReference>
<comment type="similarity">
    <text evidence="1 8 9">Belongs to the phosphohexose mutase family.</text>
</comment>
<sequence length="440" mass="45074">MAECAFGTDGVRGVVGEPPITPDLLVRLGYAIGVVLGGPGREVVIAKDTRLSGYMVESAIEAGLVAAGIDTALTGPLPTPAVAHLVAAEGAAAGIVISASHNPYRDNGVKVFDAAGSKLSDEQERAIEEIVNGEQSRLRWAAEPGKARRIDDATDRYVAFCRSTVPGLDLSGLNVVCDAANGAGYQAAPAALRALGATVREHGCEPDGTNINAGCGALHPQAAAELVTREGCDLGIVLDGDGDRLQMITAAGRVLDGDAILHALSSLWRAQGRAPAGVVGTVMSNQALADALAELGVGFERSDVGDRNVAQRLRERGWNLGGEPAGHILILDRHITGDGLIAALAVLAALAPSKASLAEASASYEAYPAVLQSIACGPGDGLYAKLAPVVEDLAERDGVRRAVLRPSGTEPVLRLLVEARDLELARAAAADVVARADAAA</sequence>
<feature type="binding site" evidence="8">
    <location>
        <position position="239"/>
    </location>
    <ligand>
        <name>Mg(2+)</name>
        <dbReference type="ChEBI" id="CHEBI:18420"/>
    </ligand>
</feature>
<dbReference type="InterPro" id="IPR005844">
    <property type="entry name" value="A-D-PHexomutase_a/b/a-I"/>
</dbReference>
<dbReference type="GO" id="GO:0009252">
    <property type="term" value="P:peptidoglycan biosynthetic process"/>
    <property type="evidence" value="ECO:0007669"/>
    <property type="project" value="TreeGrafter"/>
</dbReference>
<dbReference type="Proteomes" id="UP000604381">
    <property type="component" value="Unassembled WGS sequence"/>
</dbReference>
<dbReference type="GO" id="GO:0005829">
    <property type="term" value="C:cytosol"/>
    <property type="evidence" value="ECO:0007669"/>
    <property type="project" value="TreeGrafter"/>
</dbReference>
<protein>
    <recommendedName>
        <fullName evidence="7 8">Phosphoglucosamine mutase</fullName>
        <ecNumber evidence="6 8">5.4.2.10</ecNumber>
    </recommendedName>
</protein>
<evidence type="ECO:0000256" key="10">
    <source>
        <dbReference type="RuleBase" id="RU004327"/>
    </source>
</evidence>
<feature type="domain" description="Alpha-D-phosphohexomutase alpha/beta/alpha" evidence="14">
    <location>
        <begin position="256"/>
        <end position="366"/>
    </location>
</feature>
<evidence type="ECO:0000256" key="1">
    <source>
        <dbReference type="ARBA" id="ARBA00010231"/>
    </source>
</evidence>
<accession>A0A930XY41</accession>
<dbReference type="InterPro" id="IPR036900">
    <property type="entry name" value="A-D-PHexomutase_C_sf"/>
</dbReference>
<dbReference type="FunFam" id="3.40.120.10:FF:000002">
    <property type="entry name" value="Phosphoglucosamine mutase"/>
    <property type="match status" value="1"/>
</dbReference>
<dbReference type="InterPro" id="IPR005846">
    <property type="entry name" value="A-D-PHexomutase_a/b/a-III"/>
</dbReference>
<dbReference type="InterPro" id="IPR006352">
    <property type="entry name" value="GlmM_bact"/>
</dbReference>
<keyword evidence="3 8" id="KW-0479">Metal-binding</keyword>
<evidence type="ECO:0000256" key="8">
    <source>
        <dbReference type="HAMAP-Rule" id="MF_01554"/>
    </source>
</evidence>
<dbReference type="InterPro" id="IPR005845">
    <property type="entry name" value="A-D-PHexomutase_a/b/a-II"/>
</dbReference>
<feature type="active site" description="Phosphoserine intermediate" evidence="8">
    <location>
        <position position="100"/>
    </location>
</feature>
<evidence type="ECO:0000313" key="15">
    <source>
        <dbReference type="EMBL" id="MBF2735309.1"/>
    </source>
</evidence>
<feature type="modified residue" description="Phosphoserine" evidence="8">
    <location>
        <position position="100"/>
    </location>
</feature>
<feature type="binding site" evidence="8">
    <location>
        <position position="241"/>
    </location>
    <ligand>
        <name>Mg(2+)</name>
        <dbReference type="ChEBI" id="CHEBI:18420"/>
    </ligand>
</feature>
<evidence type="ECO:0000256" key="4">
    <source>
        <dbReference type="ARBA" id="ARBA00022842"/>
    </source>
</evidence>
<dbReference type="HAMAP" id="MF_01554_B">
    <property type="entry name" value="GlmM_B"/>
    <property type="match status" value="1"/>
</dbReference>
<dbReference type="EMBL" id="JADHEI010000033">
    <property type="protein sequence ID" value="MBF2735309.1"/>
    <property type="molecule type" value="Genomic_DNA"/>
</dbReference>
<dbReference type="InterPro" id="IPR005841">
    <property type="entry name" value="Alpha-D-phosphohexomutase_SF"/>
</dbReference>
<dbReference type="GO" id="GO:0008966">
    <property type="term" value="F:phosphoglucosamine mutase activity"/>
    <property type="evidence" value="ECO:0007669"/>
    <property type="project" value="UniProtKB-UniRule"/>
</dbReference>
<dbReference type="PRINTS" id="PR00509">
    <property type="entry name" value="PGMPMM"/>
</dbReference>
<feature type="domain" description="Alpha-D-phosphohexomutase alpha/beta/alpha" evidence="13">
    <location>
        <begin position="156"/>
        <end position="252"/>
    </location>
</feature>
<dbReference type="EC" id="5.4.2.10" evidence="6 8"/>
<evidence type="ECO:0000313" key="16">
    <source>
        <dbReference type="Proteomes" id="UP000604381"/>
    </source>
</evidence>
<evidence type="ECO:0000259" key="11">
    <source>
        <dbReference type="Pfam" id="PF00408"/>
    </source>
</evidence>
<keyword evidence="2 8" id="KW-0597">Phosphoprotein</keyword>
<comment type="PTM">
    <text evidence="8">Activated by phosphorylation.</text>
</comment>
<name>A0A930XY41_9GAMM</name>
<evidence type="ECO:0000256" key="3">
    <source>
        <dbReference type="ARBA" id="ARBA00022723"/>
    </source>
</evidence>
<dbReference type="SUPFAM" id="SSF55957">
    <property type="entry name" value="Phosphoglucomutase, C-terminal domain"/>
    <property type="match status" value="1"/>
</dbReference>
<dbReference type="GO" id="GO:0004615">
    <property type="term" value="F:phosphomannomutase activity"/>
    <property type="evidence" value="ECO:0007669"/>
    <property type="project" value="TreeGrafter"/>
</dbReference>
<feature type="binding site" description="via phosphate group" evidence="8">
    <location>
        <position position="100"/>
    </location>
    <ligand>
        <name>Mg(2+)</name>
        <dbReference type="ChEBI" id="CHEBI:18420"/>
    </ligand>
</feature>
<dbReference type="GO" id="GO:0005975">
    <property type="term" value="P:carbohydrate metabolic process"/>
    <property type="evidence" value="ECO:0007669"/>
    <property type="project" value="InterPro"/>
</dbReference>
<dbReference type="Pfam" id="PF02880">
    <property type="entry name" value="PGM_PMM_III"/>
    <property type="match status" value="1"/>
</dbReference>
<dbReference type="SUPFAM" id="SSF53738">
    <property type="entry name" value="Phosphoglucomutase, first 3 domains"/>
    <property type="match status" value="3"/>
</dbReference>
<evidence type="ECO:0000256" key="7">
    <source>
        <dbReference type="ARBA" id="ARBA00068193"/>
    </source>
</evidence>
<keyword evidence="5 8" id="KW-0413">Isomerase</keyword>
<dbReference type="NCBIfam" id="NF008139">
    <property type="entry name" value="PRK10887.1"/>
    <property type="match status" value="1"/>
</dbReference>
<dbReference type="InterPro" id="IPR005843">
    <property type="entry name" value="A-D-PHexomutase_C"/>
</dbReference>
<dbReference type="FunFam" id="3.40.120.10:FF:000001">
    <property type="entry name" value="Phosphoglucosamine mutase"/>
    <property type="match status" value="1"/>
</dbReference>
<dbReference type="PROSITE" id="PS00710">
    <property type="entry name" value="PGM_PMM"/>
    <property type="match status" value="1"/>
</dbReference>
<organism evidence="15 16">
    <name type="scientific">Candidatus Amphirhobacter heronislandensis</name>
    <dbReference type="NCBI Taxonomy" id="1732024"/>
    <lineage>
        <taxon>Bacteria</taxon>
        <taxon>Pseudomonadati</taxon>
        <taxon>Pseudomonadota</taxon>
        <taxon>Gammaproteobacteria</taxon>
        <taxon>Candidatus Tethybacterales</taxon>
        <taxon>Candidatus Tethybacteraceae</taxon>
        <taxon>Candidatus Amphirhobacter</taxon>
    </lineage>
</organism>
<dbReference type="InterPro" id="IPR050060">
    <property type="entry name" value="Phosphoglucosamine_mutase"/>
</dbReference>
<feature type="binding site" evidence="8">
    <location>
        <position position="243"/>
    </location>
    <ligand>
        <name>Mg(2+)</name>
        <dbReference type="ChEBI" id="CHEBI:18420"/>
    </ligand>
</feature>
<feature type="domain" description="Alpha-D-phosphohexomutase alpha/beta/alpha" evidence="12">
    <location>
        <begin position="5"/>
        <end position="136"/>
    </location>
</feature>
<evidence type="ECO:0000259" key="13">
    <source>
        <dbReference type="Pfam" id="PF02879"/>
    </source>
</evidence>
<dbReference type="Pfam" id="PF00408">
    <property type="entry name" value="PGM_PMM_IV"/>
    <property type="match status" value="1"/>
</dbReference>
<dbReference type="InterPro" id="IPR016055">
    <property type="entry name" value="A-D-PHexomutase_a/b/a-I/II/III"/>
</dbReference>
<dbReference type="GO" id="GO:0000287">
    <property type="term" value="F:magnesium ion binding"/>
    <property type="evidence" value="ECO:0007669"/>
    <property type="project" value="UniProtKB-UniRule"/>
</dbReference>
<keyword evidence="16" id="KW-1185">Reference proteome</keyword>
<comment type="caution">
    <text evidence="15">The sequence shown here is derived from an EMBL/GenBank/DDBJ whole genome shotgun (WGS) entry which is preliminary data.</text>
</comment>
<comment type="cofactor">
    <cofactor evidence="8">
        <name>Mg(2+)</name>
        <dbReference type="ChEBI" id="CHEBI:18420"/>
    </cofactor>
    <text evidence="8">Binds 1 Mg(2+) ion per subunit.</text>
</comment>
<dbReference type="AlphaFoldDB" id="A0A930XY41"/>
<dbReference type="GO" id="GO:0006048">
    <property type="term" value="P:UDP-N-acetylglucosamine biosynthetic process"/>
    <property type="evidence" value="ECO:0007669"/>
    <property type="project" value="TreeGrafter"/>
</dbReference>
<dbReference type="Pfam" id="PF02878">
    <property type="entry name" value="PGM_PMM_I"/>
    <property type="match status" value="1"/>
</dbReference>
<dbReference type="NCBIfam" id="TIGR01455">
    <property type="entry name" value="glmM"/>
    <property type="match status" value="1"/>
</dbReference>
<dbReference type="InterPro" id="IPR016066">
    <property type="entry name" value="A-D-PHexomutase_CS"/>
</dbReference>
<comment type="catalytic activity">
    <reaction evidence="8 10">
        <text>alpha-D-glucosamine 1-phosphate = D-glucosamine 6-phosphate</text>
        <dbReference type="Rhea" id="RHEA:23424"/>
        <dbReference type="ChEBI" id="CHEBI:58516"/>
        <dbReference type="ChEBI" id="CHEBI:58725"/>
        <dbReference type="EC" id="5.4.2.10"/>
    </reaction>
</comment>
<evidence type="ECO:0000256" key="2">
    <source>
        <dbReference type="ARBA" id="ARBA00022553"/>
    </source>
</evidence>
<evidence type="ECO:0000256" key="6">
    <source>
        <dbReference type="ARBA" id="ARBA00066330"/>
    </source>
</evidence>
<evidence type="ECO:0000256" key="5">
    <source>
        <dbReference type="ARBA" id="ARBA00023235"/>
    </source>
</evidence>
<gene>
    <name evidence="8 15" type="primary">glmM</name>
    <name evidence="15" type="ORF">ISN26_04390</name>
</gene>